<keyword evidence="3" id="KW-1185">Reference proteome</keyword>
<organism evidence="2 3">
    <name type="scientific">Silurus meridionalis</name>
    <name type="common">Southern catfish</name>
    <name type="synonym">Silurus soldatovi meridionalis</name>
    <dbReference type="NCBI Taxonomy" id="175797"/>
    <lineage>
        <taxon>Eukaryota</taxon>
        <taxon>Metazoa</taxon>
        <taxon>Chordata</taxon>
        <taxon>Craniata</taxon>
        <taxon>Vertebrata</taxon>
        <taxon>Euteleostomi</taxon>
        <taxon>Actinopterygii</taxon>
        <taxon>Neopterygii</taxon>
        <taxon>Teleostei</taxon>
        <taxon>Ostariophysi</taxon>
        <taxon>Siluriformes</taxon>
        <taxon>Siluridae</taxon>
        <taxon>Silurus</taxon>
    </lineage>
</organism>
<comment type="caution">
    <text evidence="2">The sequence shown here is derived from an EMBL/GenBank/DDBJ whole genome shotgun (WGS) entry which is preliminary data.</text>
</comment>
<dbReference type="EMBL" id="JABFDY010000014">
    <property type="protein sequence ID" value="KAF7698110.1"/>
    <property type="molecule type" value="Genomic_DNA"/>
</dbReference>
<dbReference type="PANTHER" id="PTHR21040:SF5">
    <property type="entry name" value="BETA-N-ACETYLHEXOSAMINIDASE"/>
    <property type="match status" value="1"/>
</dbReference>
<dbReference type="PANTHER" id="PTHR21040">
    <property type="entry name" value="BCDNA.GH04120"/>
    <property type="match status" value="1"/>
</dbReference>
<evidence type="ECO:0008006" key="4">
    <source>
        <dbReference type="Google" id="ProtNLM"/>
    </source>
</evidence>
<feature type="transmembrane region" description="Helical" evidence="1">
    <location>
        <begin position="42"/>
        <end position="60"/>
    </location>
</feature>
<accession>A0A8T0AZJ8</accession>
<dbReference type="InterPro" id="IPR038901">
    <property type="entry name" value="HEXDC-like"/>
</dbReference>
<evidence type="ECO:0000313" key="2">
    <source>
        <dbReference type="EMBL" id="KAF7698110.1"/>
    </source>
</evidence>
<evidence type="ECO:0000256" key="1">
    <source>
        <dbReference type="SAM" id="Phobius"/>
    </source>
</evidence>
<dbReference type="GO" id="GO:0015929">
    <property type="term" value="F:hexosaminidase activity"/>
    <property type="evidence" value="ECO:0007669"/>
    <property type="project" value="InterPro"/>
</dbReference>
<sequence>MTFAQVKCERHKTSKIIICYTIRWKRLSMTFKSILTMSNKRILMLLAICLVVFAAAKLFFNSQSASKMTHTMISGRIWHLSGLNNLDVNSKLKVKSILNAPVERLTEPLRVVHLDLKGAAPKVSYFQQIFPLISNLGANGILLEYDDMFPYEGDLEVLRSPFAYNVEELNEIKWLAGLYNLELIPLVQVFGNLEFVLKHEQFFDLRDVGSFQNSLNILARGSLKLIKEMLTQVLKRHPQTRWFHIGAHEILDHGESKDSNNWLKQNSQGTRLLLISYMTKVCQFLVELKPGIKPIFWEDMLRNISLNLIEEFDLSSIASPMIWKYDSNIDVYQMVNLLHNYQQAGFHTVWFASAFKGTSGISQRWTPINYHLENHLAWLKVIASISKHSIIQFGGIVLTGWQRYEHQTVLCELFPVAIPSLAICLAALKYGSINHTAEIQLQRLLGCNVTLKNNMCLNTGTFAGSEIYYMVHKIHSELENSIIKITKDYHLKGPFSPEQRKNNSYPLNIKYFKKELTRLVKEWDHFMKNFKMEMIAIYFPDTVEKWMKENVNQYMNELHSLAKVVESIS</sequence>
<dbReference type="InterPro" id="IPR017853">
    <property type="entry name" value="GH"/>
</dbReference>
<dbReference type="CDD" id="cd06565">
    <property type="entry name" value="GH20_GcnA-like"/>
    <property type="match status" value="1"/>
</dbReference>
<proteinExistence type="predicted"/>
<gene>
    <name evidence="2" type="ORF">HF521_004620</name>
</gene>
<keyword evidence="1" id="KW-1133">Transmembrane helix</keyword>
<protein>
    <recommendedName>
        <fullName evidence="4">Beta-N-acetylhexosaminidase</fullName>
    </recommendedName>
</protein>
<keyword evidence="1" id="KW-0472">Membrane</keyword>
<dbReference type="Gene3D" id="3.20.20.80">
    <property type="entry name" value="Glycosidases"/>
    <property type="match status" value="1"/>
</dbReference>
<dbReference type="SUPFAM" id="SSF51445">
    <property type="entry name" value="(Trans)glycosidases"/>
    <property type="match status" value="1"/>
</dbReference>
<reference evidence="2" key="1">
    <citation type="submission" date="2020-08" db="EMBL/GenBank/DDBJ databases">
        <title>Chromosome-level assembly of Southern catfish (Silurus meridionalis) provides insights into visual adaptation to the nocturnal and benthic lifestyles.</title>
        <authorList>
            <person name="Zhang Y."/>
            <person name="Wang D."/>
            <person name="Peng Z."/>
        </authorList>
    </citation>
    <scope>NUCLEOTIDE SEQUENCE</scope>
    <source>
        <strain evidence="2">SWU-2019-XX</strain>
        <tissue evidence="2">Muscle</tissue>
    </source>
</reference>
<keyword evidence="1" id="KW-0812">Transmembrane</keyword>
<name>A0A8T0AZJ8_SILME</name>
<evidence type="ECO:0000313" key="3">
    <source>
        <dbReference type="Proteomes" id="UP000606274"/>
    </source>
</evidence>
<dbReference type="Proteomes" id="UP000606274">
    <property type="component" value="Unassembled WGS sequence"/>
</dbReference>
<dbReference type="AlphaFoldDB" id="A0A8T0AZJ8"/>